<dbReference type="InterPro" id="IPR006143">
    <property type="entry name" value="RND_pump_MFP"/>
</dbReference>
<feature type="compositionally biased region" description="Basic and acidic residues" evidence="2">
    <location>
        <begin position="478"/>
        <end position="510"/>
    </location>
</feature>
<keyword evidence="3" id="KW-0472">Membrane</keyword>
<dbReference type="InterPro" id="IPR058647">
    <property type="entry name" value="BSH_CzcB-like"/>
</dbReference>
<evidence type="ECO:0000313" key="6">
    <source>
        <dbReference type="EMBL" id="WBA44014.1"/>
    </source>
</evidence>
<feature type="compositionally biased region" description="Basic and acidic residues" evidence="2">
    <location>
        <begin position="88"/>
        <end position="116"/>
    </location>
</feature>
<gene>
    <name evidence="6" type="ORF">O3303_20850</name>
</gene>
<dbReference type="InterPro" id="IPR058792">
    <property type="entry name" value="Beta-barrel_RND_2"/>
</dbReference>
<dbReference type="SUPFAM" id="SSF111369">
    <property type="entry name" value="HlyD-like secretion proteins"/>
    <property type="match status" value="1"/>
</dbReference>
<dbReference type="Proteomes" id="UP001211005">
    <property type="component" value="Plasmid unnamed1"/>
</dbReference>
<sequence length="537" mass="58412">MPDLPDKPTAAEPEANDAASSTGSGRQDPQGEAGQRPESTDRTKTPADNVNHNDPDQAIKDHMRFGEQDEKPKAEDDTPAAGEQAPDSTDKPEDPDKPDDPEKSDEKAGADQDPGAKKPRSKRRLGFILLGIGGFFVLLLLVGILPRIQKARARKKAAGAMLIAKPVVQVLAAKKGPDTTRVELPANTRANRETYLFARTDGYVEAWYADIGARVREGQLLALIATPELDQRVTEARANQELARSSYNRLRSIELPGAISRQELDQGRAQYDAQRAILNQLLAQRSFRRVTAPFSGIVTERGVEVGALVSTSNAEGSQLFKLEQTDTLRAFVNVPQNYVPSIRPGLLADFIVPEFPDRPFPGRVSRNSGALATDTRTLLTEVKIPNPKDELKPGIFALVRFQLPQANPGVIISANALVPSGLESKVVVVRNKKVYFQTIEPGRDFGDQIEVSKGLRGGELLVINPSEALRDGLAVEVRQAESGKDEKKGQGEDKDKPKGPEPLYDPDRPRVSLPVDEPRPPAATSKSSEAQKPATKP</sequence>
<dbReference type="Pfam" id="PF25973">
    <property type="entry name" value="BSH_CzcB"/>
    <property type="match status" value="1"/>
</dbReference>
<feature type="transmembrane region" description="Helical" evidence="3">
    <location>
        <begin position="125"/>
        <end position="145"/>
    </location>
</feature>
<evidence type="ECO:0000256" key="2">
    <source>
        <dbReference type="SAM" id="MobiDB-lite"/>
    </source>
</evidence>
<feature type="compositionally biased region" description="Polar residues" evidence="2">
    <location>
        <begin position="18"/>
        <end position="27"/>
    </location>
</feature>
<protein>
    <submittedName>
        <fullName evidence="6">Efflux RND transporter periplasmic adaptor subunit</fullName>
    </submittedName>
</protein>
<evidence type="ECO:0000256" key="3">
    <source>
        <dbReference type="SAM" id="Phobius"/>
    </source>
</evidence>
<name>A0ABY7LUD8_9BACT</name>
<dbReference type="RefSeq" id="WP_269562047.1">
    <property type="nucleotide sequence ID" value="NZ_CP114768.1"/>
</dbReference>
<evidence type="ECO:0000256" key="1">
    <source>
        <dbReference type="ARBA" id="ARBA00009477"/>
    </source>
</evidence>
<comment type="similarity">
    <text evidence="1">Belongs to the membrane fusion protein (MFP) (TC 8.A.1) family.</text>
</comment>
<dbReference type="Gene3D" id="2.40.50.100">
    <property type="match status" value="1"/>
</dbReference>
<dbReference type="Gene3D" id="1.10.287.470">
    <property type="entry name" value="Helix hairpin bin"/>
    <property type="match status" value="1"/>
</dbReference>
<dbReference type="Gene3D" id="2.40.420.20">
    <property type="match status" value="1"/>
</dbReference>
<geneLocation type="plasmid" evidence="6 7">
    <name>unnamed1</name>
</geneLocation>
<evidence type="ECO:0000259" key="5">
    <source>
        <dbReference type="Pfam" id="PF25973"/>
    </source>
</evidence>
<accession>A0ABY7LUD8</accession>
<feature type="region of interest" description="Disordered" evidence="2">
    <location>
        <begin position="478"/>
        <end position="537"/>
    </location>
</feature>
<feature type="compositionally biased region" description="Basic and acidic residues" evidence="2">
    <location>
        <begin position="38"/>
        <end position="76"/>
    </location>
</feature>
<evidence type="ECO:0000313" key="7">
    <source>
        <dbReference type="Proteomes" id="UP001211005"/>
    </source>
</evidence>
<keyword evidence="3" id="KW-0812">Transmembrane</keyword>
<dbReference type="PANTHER" id="PTHR30469:SF37">
    <property type="entry name" value="RAGD PROTEIN"/>
    <property type="match status" value="1"/>
</dbReference>
<keyword evidence="6" id="KW-0614">Plasmid</keyword>
<feature type="domain" description="CzcB-like barrel-sandwich hybrid" evidence="5">
    <location>
        <begin position="195"/>
        <end position="312"/>
    </location>
</feature>
<keyword evidence="3" id="KW-1133">Transmembrane helix</keyword>
<feature type="domain" description="CusB-like beta-barrel" evidence="4">
    <location>
        <begin position="332"/>
        <end position="402"/>
    </location>
</feature>
<keyword evidence="7" id="KW-1185">Reference proteome</keyword>
<evidence type="ECO:0000259" key="4">
    <source>
        <dbReference type="Pfam" id="PF25954"/>
    </source>
</evidence>
<proteinExistence type="inferred from homology"/>
<dbReference type="EMBL" id="CP114768">
    <property type="protein sequence ID" value="WBA44014.1"/>
    <property type="molecule type" value="Genomic_DNA"/>
</dbReference>
<reference evidence="6 7" key="1">
    <citation type="submission" date="2022-12" db="EMBL/GenBank/DDBJ databases">
        <title>Hymenobacter canadensis sp. nov. isolated from lake water of the Cambridge Bay, Canada.</title>
        <authorList>
            <person name="Kim W.H."/>
            <person name="Lee Y.M."/>
        </authorList>
    </citation>
    <scope>NUCLEOTIDE SEQUENCE [LARGE SCALE GENOMIC DNA]</scope>
    <source>
        <strain evidence="6 7">PAMC 29467</strain>
        <plasmid evidence="6 7">unnamed1</plasmid>
    </source>
</reference>
<organism evidence="6 7">
    <name type="scientific">Hymenobacter canadensis</name>
    <dbReference type="NCBI Taxonomy" id="2999067"/>
    <lineage>
        <taxon>Bacteria</taxon>
        <taxon>Pseudomonadati</taxon>
        <taxon>Bacteroidota</taxon>
        <taxon>Cytophagia</taxon>
        <taxon>Cytophagales</taxon>
        <taxon>Hymenobacteraceae</taxon>
        <taxon>Hymenobacter</taxon>
    </lineage>
</organism>
<dbReference type="Gene3D" id="2.40.30.170">
    <property type="match status" value="1"/>
</dbReference>
<feature type="region of interest" description="Disordered" evidence="2">
    <location>
        <begin position="1"/>
        <end position="120"/>
    </location>
</feature>
<dbReference type="PANTHER" id="PTHR30469">
    <property type="entry name" value="MULTIDRUG RESISTANCE PROTEIN MDTA"/>
    <property type="match status" value="1"/>
</dbReference>
<dbReference type="Pfam" id="PF25954">
    <property type="entry name" value="Beta-barrel_RND_2"/>
    <property type="match status" value="1"/>
</dbReference>
<dbReference type="NCBIfam" id="TIGR01730">
    <property type="entry name" value="RND_mfp"/>
    <property type="match status" value="1"/>
</dbReference>